<dbReference type="Pfam" id="PF02731">
    <property type="entry name" value="SKIP_SNW"/>
    <property type="match status" value="1"/>
</dbReference>
<dbReference type="EMBL" id="BKCP01011848">
    <property type="protein sequence ID" value="GER55469.1"/>
    <property type="molecule type" value="Genomic_DNA"/>
</dbReference>
<accession>A0A5A7RCZ2</accession>
<dbReference type="GO" id="GO:0000398">
    <property type="term" value="P:mRNA splicing, via spliceosome"/>
    <property type="evidence" value="ECO:0007669"/>
    <property type="project" value="InterPro"/>
</dbReference>
<name>A0A5A7RCZ2_STRAF</name>
<organism evidence="3 4">
    <name type="scientific">Striga asiatica</name>
    <name type="common">Asiatic witchweed</name>
    <name type="synonym">Buchnera asiatica</name>
    <dbReference type="NCBI Taxonomy" id="4170"/>
    <lineage>
        <taxon>Eukaryota</taxon>
        <taxon>Viridiplantae</taxon>
        <taxon>Streptophyta</taxon>
        <taxon>Embryophyta</taxon>
        <taxon>Tracheophyta</taxon>
        <taxon>Spermatophyta</taxon>
        <taxon>Magnoliopsida</taxon>
        <taxon>eudicotyledons</taxon>
        <taxon>Gunneridae</taxon>
        <taxon>Pentapetalae</taxon>
        <taxon>asterids</taxon>
        <taxon>lamiids</taxon>
        <taxon>Lamiales</taxon>
        <taxon>Orobanchaceae</taxon>
        <taxon>Buchnereae</taxon>
        <taxon>Striga</taxon>
    </lineage>
</organism>
<gene>
    <name evidence="3" type="ORF">STAS_33138</name>
</gene>
<evidence type="ECO:0000313" key="4">
    <source>
        <dbReference type="Proteomes" id="UP000325081"/>
    </source>
</evidence>
<dbReference type="GO" id="GO:0005681">
    <property type="term" value="C:spliceosomal complex"/>
    <property type="evidence" value="ECO:0007669"/>
    <property type="project" value="InterPro"/>
</dbReference>
<dbReference type="InterPro" id="IPR017862">
    <property type="entry name" value="SKI-int_prot_SKIP"/>
</dbReference>
<dbReference type="AlphaFoldDB" id="A0A5A7RCZ2"/>
<proteinExistence type="inferred from homology"/>
<evidence type="ECO:0000256" key="1">
    <source>
        <dbReference type="ARBA" id="ARBA00010197"/>
    </source>
</evidence>
<comment type="similarity">
    <text evidence="1">Belongs to the SNW family.</text>
</comment>
<dbReference type="OrthoDB" id="10266404at2759"/>
<evidence type="ECO:0000259" key="2">
    <source>
        <dbReference type="Pfam" id="PF02731"/>
    </source>
</evidence>
<comment type="caution">
    <text evidence="3">The sequence shown here is derived from an EMBL/GenBank/DDBJ whole genome shotgun (WGS) entry which is preliminary data.</text>
</comment>
<evidence type="ECO:0000313" key="3">
    <source>
        <dbReference type="EMBL" id="GER55469.1"/>
    </source>
</evidence>
<dbReference type="PANTHER" id="PTHR12096">
    <property type="entry name" value="NUCLEAR PROTEIN SKIP-RELATED"/>
    <property type="match status" value="1"/>
</dbReference>
<dbReference type="InterPro" id="IPR004015">
    <property type="entry name" value="SKI-int_prot_SKIP_SNW-dom"/>
</dbReference>
<sequence>MVKVAVSRKRSWIFPNELDSSSSPEYSDECQTQFQADIQYIFYYAFIVKDQQYWNIPPYISNWKNPKGYTIPLDKRLAADGRGLQDVHISYKFAKLSEALYVVEQKAKEVVVVRSKVQKEMMMKEMELQELARKARSERTGVVVVPTPSEKTNNDVLIICEPLPELPMLSLIFCVTTLLF</sequence>
<reference evidence="4" key="1">
    <citation type="journal article" date="2019" name="Curr. Biol.">
        <title>Genome Sequence of Striga asiatica Provides Insight into the Evolution of Plant Parasitism.</title>
        <authorList>
            <person name="Yoshida S."/>
            <person name="Kim S."/>
            <person name="Wafula E.K."/>
            <person name="Tanskanen J."/>
            <person name="Kim Y.M."/>
            <person name="Honaas L."/>
            <person name="Yang Z."/>
            <person name="Spallek T."/>
            <person name="Conn C.E."/>
            <person name="Ichihashi Y."/>
            <person name="Cheong K."/>
            <person name="Cui S."/>
            <person name="Der J.P."/>
            <person name="Gundlach H."/>
            <person name="Jiao Y."/>
            <person name="Hori C."/>
            <person name="Ishida J.K."/>
            <person name="Kasahara H."/>
            <person name="Kiba T."/>
            <person name="Kim M.S."/>
            <person name="Koo N."/>
            <person name="Laohavisit A."/>
            <person name="Lee Y.H."/>
            <person name="Lumba S."/>
            <person name="McCourt P."/>
            <person name="Mortimer J.C."/>
            <person name="Mutuku J.M."/>
            <person name="Nomura T."/>
            <person name="Sasaki-Sekimoto Y."/>
            <person name="Seto Y."/>
            <person name="Wang Y."/>
            <person name="Wakatake T."/>
            <person name="Sakakibara H."/>
            <person name="Demura T."/>
            <person name="Yamaguchi S."/>
            <person name="Yoneyama K."/>
            <person name="Manabe R.I."/>
            <person name="Nelson D.C."/>
            <person name="Schulman A.H."/>
            <person name="Timko M.P."/>
            <person name="dePamphilis C.W."/>
            <person name="Choi D."/>
            <person name="Shirasu K."/>
        </authorList>
    </citation>
    <scope>NUCLEOTIDE SEQUENCE [LARGE SCALE GENOMIC DNA]</scope>
    <source>
        <strain evidence="4">cv. UVA1</strain>
    </source>
</reference>
<dbReference type="Proteomes" id="UP000325081">
    <property type="component" value="Unassembled WGS sequence"/>
</dbReference>
<keyword evidence="4" id="KW-1185">Reference proteome</keyword>
<protein>
    <submittedName>
        <fullName evidence="3">Pre-mRNA-processing protein 45</fullName>
    </submittedName>
</protein>
<feature type="domain" description="SKI-interacting protein SKIP SNW" evidence="2">
    <location>
        <begin position="48"/>
        <end position="139"/>
    </location>
</feature>